<dbReference type="Proteomes" id="UP000265768">
    <property type="component" value="Unassembled WGS sequence"/>
</dbReference>
<name>A0A3A4B0B9_9ACTN</name>
<sequence>MAARRAALGLAEQLALRGLSGEVHEGFGVAVVWVGARADVVVWTNGTLFRWWTGRVSESGRRIYTYGVADSPATAARRVDQRYRQVTGGSGLGGEAGMREPGWPLDERSLEAIRHVTMTETIAKARALLQRMTARARAERELRERACNRRLEQPEA</sequence>
<keyword evidence="2" id="KW-1185">Reference proteome</keyword>
<dbReference type="AlphaFoldDB" id="A0A3A4B0B9"/>
<protein>
    <submittedName>
        <fullName evidence="1">Uncharacterized protein</fullName>
    </submittedName>
</protein>
<organism evidence="1 2">
    <name type="scientific">Bailinhaonella thermotolerans</name>
    <dbReference type="NCBI Taxonomy" id="1070861"/>
    <lineage>
        <taxon>Bacteria</taxon>
        <taxon>Bacillati</taxon>
        <taxon>Actinomycetota</taxon>
        <taxon>Actinomycetes</taxon>
        <taxon>Streptosporangiales</taxon>
        <taxon>Streptosporangiaceae</taxon>
        <taxon>Bailinhaonella</taxon>
    </lineage>
</organism>
<evidence type="ECO:0000313" key="2">
    <source>
        <dbReference type="Proteomes" id="UP000265768"/>
    </source>
</evidence>
<proteinExistence type="predicted"/>
<comment type="caution">
    <text evidence="1">The sequence shown here is derived from an EMBL/GenBank/DDBJ whole genome shotgun (WGS) entry which is preliminary data.</text>
</comment>
<evidence type="ECO:0000313" key="1">
    <source>
        <dbReference type="EMBL" id="RJL30900.1"/>
    </source>
</evidence>
<reference evidence="1 2" key="1">
    <citation type="submission" date="2018-09" db="EMBL/GenBank/DDBJ databases">
        <title>YIM 75507 draft genome.</title>
        <authorList>
            <person name="Tang S."/>
            <person name="Feng Y."/>
        </authorList>
    </citation>
    <scope>NUCLEOTIDE SEQUENCE [LARGE SCALE GENOMIC DNA]</scope>
    <source>
        <strain evidence="1 2">YIM 75507</strain>
    </source>
</reference>
<accession>A0A3A4B0B9</accession>
<dbReference type="EMBL" id="QZEY01000008">
    <property type="protein sequence ID" value="RJL30900.1"/>
    <property type="molecule type" value="Genomic_DNA"/>
</dbReference>
<gene>
    <name evidence="1" type="ORF">D5H75_21635</name>
</gene>